<keyword evidence="3" id="KW-1185">Reference proteome</keyword>
<dbReference type="Proteomes" id="UP000015100">
    <property type="component" value="Unassembled WGS sequence"/>
</dbReference>
<feature type="region of interest" description="Disordered" evidence="1">
    <location>
        <begin position="1"/>
        <end position="61"/>
    </location>
</feature>
<sequence>MNRDEEEVDDEEMPETPSKSNKAGSKATSTSRVSATPSATPVRSAKQAVKSEYGSKQTAHIFKAEKPDHNVVINIDDDERYNFPKPVEN</sequence>
<organism evidence="2 3">
    <name type="scientific">Dactylellina haptotyla (strain CBS 200.50)</name>
    <name type="common">Nematode-trapping fungus</name>
    <name type="synonym">Monacrosporium haptotylum</name>
    <dbReference type="NCBI Taxonomy" id="1284197"/>
    <lineage>
        <taxon>Eukaryota</taxon>
        <taxon>Fungi</taxon>
        <taxon>Dikarya</taxon>
        <taxon>Ascomycota</taxon>
        <taxon>Pezizomycotina</taxon>
        <taxon>Orbiliomycetes</taxon>
        <taxon>Orbiliales</taxon>
        <taxon>Orbiliaceae</taxon>
        <taxon>Dactylellina</taxon>
    </lineage>
</organism>
<dbReference type="EMBL" id="AQGS01000258">
    <property type="protein sequence ID" value="EPS41056.1"/>
    <property type="molecule type" value="Genomic_DNA"/>
</dbReference>
<dbReference type="STRING" id="1284197.S8AIS7"/>
<evidence type="ECO:0000313" key="2">
    <source>
        <dbReference type="EMBL" id="EPS41056.1"/>
    </source>
</evidence>
<evidence type="ECO:0000313" key="3">
    <source>
        <dbReference type="Proteomes" id="UP000015100"/>
    </source>
</evidence>
<evidence type="ECO:0000256" key="1">
    <source>
        <dbReference type="SAM" id="MobiDB-lite"/>
    </source>
</evidence>
<dbReference type="OrthoDB" id="4525115at2759"/>
<dbReference type="HOGENOM" id="CLU_2454692_0_0_1"/>
<feature type="compositionally biased region" description="Polar residues" evidence="1">
    <location>
        <begin position="17"/>
        <end position="41"/>
    </location>
</feature>
<accession>S8AIS7</accession>
<reference evidence="3" key="2">
    <citation type="submission" date="2013-04" db="EMBL/GenBank/DDBJ databases">
        <title>Genomic mechanisms accounting for the adaptation to parasitism in nematode-trapping fungi.</title>
        <authorList>
            <person name="Ahren D.G."/>
        </authorList>
    </citation>
    <scope>NUCLEOTIDE SEQUENCE [LARGE SCALE GENOMIC DNA]</scope>
    <source>
        <strain evidence="3">CBS 200.50</strain>
    </source>
</reference>
<gene>
    <name evidence="2" type="ORF">H072_5051</name>
</gene>
<proteinExistence type="predicted"/>
<comment type="caution">
    <text evidence="2">The sequence shown here is derived from an EMBL/GenBank/DDBJ whole genome shotgun (WGS) entry which is preliminary data.</text>
</comment>
<reference evidence="2 3" key="1">
    <citation type="journal article" date="2013" name="PLoS Genet.">
        <title>Genomic mechanisms accounting for the adaptation to parasitism in nematode-trapping fungi.</title>
        <authorList>
            <person name="Meerupati T."/>
            <person name="Andersson K.M."/>
            <person name="Friman E."/>
            <person name="Kumar D."/>
            <person name="Tunlid A."/>
            <person name="Ahren D."/>
        </authorList>
    </citation>
    <scope>NUCLEOTIDE SEQUENCE [LARGE SCALE GENOMIC DNA]</scope>
    <source>
        <strain evidence="2 3">CBS 200.50</strain>
    </source>
</reference>
<dbReference type="AlphaFoldDB" id="S8AIS7"/>
<protein>
    <submittedName>
        <fullName evidence="2">Uncharacterized protein</fullName>
    </submittedName>
</protein>
<feature type="compositionally biased region" description="Acidic residues" evidence="1">
    <location>
        <begin position="1"/>
        <end position="14"/>
    </location>
</feature>
<name>S8AIS7_DACHA</name>